<evidence type="ECO:0000313" key="2">
    <source>
        <dbReference type="Proteomes" id="UP000321393"/>
    </source>
</evidence>
<protein>
    <submittedName>
        <fullName evidence="1">Uncharacterized protein</fullName>
    </submittedName>
</protein>
<organism evidence="1 2">
    <name type="scientific">Cucumis melo var. makuwa</name>
    <name type="common">Oriental melon</name>
    <dbReference type="NCBI Taxonomy" id="1194695"/>
    <lineage>
        <taxon>Eukaryota</taxon>
        <taxon>Viridiplantae</taxon>
        <taxon>Streptophyta</taxon>
        <taxon>Embryophyta</taxon>
        <taxon>Tracheophyta</taxon>
        <taxon>Spermatophyta</taxon>
        <taxon>Magnoliopsida</taxon>
        <taxon>eudicotyledons</taxon>
        <taxon>Gunneridae</taxon>
        <taxon>Pentapetalae</taxon>
        <taxon>rosids</taxon>
        <taxon>fabids</taxon>
        <taxon>Cucurbitales</taxon>
        <taxon>Cucurbitaceae</taxon>
        <taxon>Benincaseae</taxon>
        <taxon>Cucumis</taxon>
    </lineage>
</organism>
<comment type="caution">
    <text evidence="1">The sequence shown here is derived from an EMBL/GenBank/DDBJ whole genome shotgun (WGS) entry which is preliminary data.</text>
</comment>
<dbReference type="AlphaFoldDB" id="A0A5A7UKR6"/>
<reference evidence="1 2" key="1">
    <citation type="submission" date="2019-08" db="EMBL/GenBank/DDBJ databases">
        <title>Draft genome sequences of two oriental melons (Cucumis melo L. var makuwa).</title>
        <authorList>
            <person name="Kwon S.-Y."/>
        </authorList>
    </citation>
    <scope>NUCLEOTIDE SEQUENCE [LARGE SCALE GENOMIC DNA]</scope>
    <source>
        <strain evidence="2">cv. SW 3</strain>
        <tissue evidence="1">Leaf</tissue>
    </source>
</reference>
<dbReference type="EMBL" id="SSTE01008412">
    <property type="protein sequence ID" value="KAA0055730.1"/>
    <property type="molecule type" value="Genomic_DNA"/>
</dbReference>
<proteinExistence type="predicted"/>
<accession>A0A5A7UKR6</accession>
<dbReference type="Proteomes" id="UP000321393">
    <property type="component" value="Unassembled WGS sequence"/>
</dbReference>
<gene>
    <name evidence="1" type="ORF">E6C27_scaffold181G001140</name>
</gene>
<name>A0A5A7UKR6_CUCMM</name>
<evidence type="ECO:0000313" key="1">
    <source>
        <dbReference type="EMBL" id="KAA0055730.1"/>
    </source>
</evidence>
<sequence>MKNSSNFEKQSRKYFKPGELARMRDLQIISKRNRVKSVSKIYLHRALESPPIFDIYNQLELRVTEDSRGGAPFFLDRKKITTIKPLNCFSNPNLEIPTIK</sequence>